<dbReference type="Pfam" id="PF00202">
    <property type="entry name" value="Aminotran_3"/>
    <property type="match status" value="1"/>
</dbReference>
<evidence type="ECO:0000256" key="1">
    <source>
        <dbReference type="ARBA" id="ARBA00001933"/>
    </source>
</evidence>
<dbReference type="PANTHER" id="PTHR43713:SF3">
    <property type="entry name" value="GLUTAMATE-1-SEMIALDEHYDE 2,1-AMINOMUTASE 1, CHLOROPLASTIC-RELATED"/>
    <property type="match status" value="1"/>
</dbReference>
<dbReference type="InterPro" id="IPR015422">
    <property type="entry name" value="PyrdxlP-dep_Trfase_small"/>
</dbReference>
<evidence type="ECO:0000256" key="3">
    <source>
        <dbReference type="RuleBase" id="RU003560"/>
    </source>
</evidence>
<dbReference type="SUPFAM" id="SSF53383">
    <property type="entry name" value="PLP-dependent transferases"/>
    <property type="match status" value="1"/>
</dbReference>
<protein>
    <submittedName>
        <fullName evidence="4">Glutamate-1-semialdehyde 2,1-aminomutase</fullName>
    </submittedName>
</protein>
<proteinExistence type="inferred from homology"/>
<accession>A0ABN2JTA1</accession>
<sequence length="432" mass="45522">MTSTASWANSAVLTERARVTIPGGVNSNIRLAAPPVFFERGRGARLLDVDGNDYVDYLLGQGPNFLGHATEAVTEAVTAAVGRGMVYGAQSPLEVEAAERIVAALGWAEMVRLSMTGTEAVQAALRLARAATGRHRFVRFEGHYHGWLDNVLVAAGGGAPGSLGQLASHLTDSVLVPWNDADALADALNAHGDTIAAVIMEPVMINTGSMEPVDGYLARVRQLCDEHGIVLIFDEVISGFRIAPGGAAQRYGVAPDLATYGKAMAGGWPVAALAGRAELMSRFGTGEVNHSGTFNGSVMAAAAVIATLDILAADPPYERISEHGAALKAGLVDLGERHGVPLRTQGLPMAFHASFGSPEPVTDYRSLQRLDLASYSEFAAMLARYGVWVARRGIWYVSAAHGERELTDTLERVDRALSDPAVRSAVPALSAA</sequence>
<evidence type="ECO:0000313" key="4">
    <source>
        <dbReference type="EMBL" id="GAA1738065.1"/>
    </source>
</evidence>
<comment type="caution">
    <text evidence="4">The sequence shown here is derived from an EMBL/GenBank/DDBJ whole genome shotgun (WGS) entry which is preliminary data.</text>
</comment>
<dbReference type="PROSITE" id="PS00600">
    <property type="entry name" value="AA_TRANSFER_CLASS_3"/>
    <property type="match status" value="1"/>
</dbReference>
<reference evidence="4 5" key="1">
    <citation type="journal article" date="2019" name="Int. J. Syst. Evol. Microbiol.">
        <title>The Global Catalogue of Microorganisms (GCM) 10K type strain sequencing project: providing services to taxonomists for standard genome sequencing and annotation.</title>
        <authorList>
            <consortium name="The Broad Institute Genomics Platform"/>
            <consortium name="The Broad Institute Genome Sequencing Center for Infectious Disease"/>
            <person name="Wu L."/>
            <person name="Ma J."/>
        </authorList>
    </citation>
    <scope>NUCLEOTIDE SEQUENCE [LARGE SCALE GENOMIC DNA]</scope>
    <source>
        <strain evidence="4 5">JCM 13249</strain>
    </source>
</reference>
<dbReference type="InterPro" id="IPR005814">
    <property type="entry name" value="Aminotrans_3"/>
</dbReference>
<keyword evidence="2 3" id="KW-0663">Pyridoxal phosphate</keyword>
<comment type="cofactor">
    <cofactor evidence="1">
        <name>pyridoxal 5'-phosphate</name>
        <dbReference type="ChEBI" id="CHEBI:597326"/>
    </cofactor>
</comment>
<comment type="similarity">
    <text evidence="3">Belongs to the class-III pyridoxal-phosphate-dependent aminotransferase family.</text>
</comment>
<dbReference type="InterPro" id="IPR049704">
    <property type="entry name" value="Aminotrans_3_PPA_site"/>
</dbReference>
<dbReference type="InterPro" id="IPR015421">
    <property type="entry name" value="PyrdxlP-dep_Trfase_major"/>
</dbReference>
<name>A0ABN2JTA1_9ACTN</name>
<dbReference type="Gene3D" id="3.40.640.10">
    <property type="entry name" value="Type I PLP-dependent aspartate aminotransferase-like (Major domain)"/>
    <property type="match status" value="1"/>
</dbReference>
<dbReference type="CDD" id="cd00610">
    <property type="entry name" value="OAT_like"/>
    <property type="match status" value="1"/>
</dbReference>
<dbReference type="PANTHER" id="PTHR43713">
    <property type="entry name" value="GLUTAMATE-1-SEMIALDEHYDE 2,1-AMINOMUTASE"/>
    <property type="match status" value="1"/>
</dbReference>
<evidence type="ECO:0000313" key="5">
    <source>
        <dbReference type="Proteomes" id="UP001500655"/>
    </source>
</evidence>
<organism evidence="4 5">
    <name type="scientific">Luedemannella helvata</name>
    <dbReference type="NCBI Taxonomy" id="349315"/>
    <lineage>
        <taxon>Bacteria</taxon>
        <taxon>Bacillati</taxon>
        <taxon>Actinomycetota</taxon>
        <taxon>Actinomycetes</taxon>
        <taxon>Micromonosporales</taxon>
        <taxon>Micromonosporaceae</taxon>
        <taxon>Luedemannella</taxon>
    </lineage>
</organism>
<keyword evidence="5" id="KW-1185">Reference proteome</keyword>
<dbReference type="EMBL" id="BAAALS010000002">
    <property type="protein sequence ID" value="GAA1738065.1"/>
    <property type="molecule type" value="Genomic_DNA"/>
</dbReference>
<gene>
    <name evidence="4" type="primary">hemL_1</name>
    <name evidence="4" type="ORF">GCM10009681_05940</name>
</gene>
<dbReference type="Proteomes" id="UP001500655">
    <property type="component" value="Unassembled WGS sequence"/>
</dbReference>
<dbReference type="Gene3D" id="3.90.1150.10">
    <property type="entry name" value="Aspartate Aminotransferase, domain 1"/>
    <property type="match status" value="1"/>
</dbReference>
<evidence type="ECO:0000256" key="2">
    <source>
        <dbReference type="ARBA" id="ARBA00022898"/>
    </source>
</evidence>
<dbReference type="InterPro" id="IPR015424">
    <property type="entry name" value="PyrdxlP-dep_Trfase"/>
</dbReference>
<dbReference type="RefSeq" id="WP_344076477.1">
    <property type="nucleotide sequence ID" value="NZ_BAAALS010000002.1"/>
</dbReference>